<evidence type="ECO:0000313" key="3">
    <source>
        <dbReference type="Proteomes" id="UP001497480"/>
    </source>
</evidence>
<accession>A0AAV1WSD0</accession>
<reference evidence="2 3" key="1">
    <citation type="submission" date="2024-03" db="EMBL/GenBank/DDBJ databases">
        <authorList>
            <person name="Martinez-Hernandez J."/>
        </authorList>
    </citation>
    <scope>NUCLEOTIDE SEQUENCE [LARGE SCALE GENOMIC DNA]</scope>
</reference>
<proteinExistence type="predicted"/>
<evidence type="ECO:0000313" key="2">
    <source>
        <dbReference type="EMBL" id="CAL0312345.1"/>
    </source>
</evidence>
<organism evidence="2 3">
    <name type="scientific">Lupinus luteus</name>
    <name type="common">European yellow lupine</name>
    <dbReference type="NCBI Taxonomy" id="3873"/>
    <lineage>
        <taxon>Eukaryota</taxon>
        <taxon>Viridiplantae</taxon>
        <taxon>Streptophyta</taxon>
        <taxon>Embryophyta</taxon>
        <taxon>Tracheophyta</taxon>
        <taxon>Spermatophyta</taxon>
        <taxon>Magnoliopsida</taxon>
        <taxon>eudicotyledons</taxon>
        <taxon>Gunneridae</taxon>
        <taxon>Pentapetalae</taxon>
        <taxon>rosids</taxon>
        <taxon>fabids</taxon>
        <taxon>Fabales</taxon>
        <taxon>Fabaceae</taxon>
        <taxon>Papilionoideae</taxon>
        <taxon>50 kb inversion clade</taxon>
        <taxon>genistoids sensu lato</taxon>
        <taxon>core genistoids</taxon>
        <taxon>Genisteae</taxon>
        <taxon>Lupinus</taxon>
    </lineage>
</organism>
<protein>
    <submittedName>
        <fullName evidence="2">Uncharacterized protein</fullName>
    </submittedName>
</protein>
<dbReference type="EMBL" id="CAXHTB010000009">
    <property type="protein sequence ID" value="CAL0312345.1"/>
    <property type="molecule type" value="Genomic_DNA"/>
</dbReference>
<comment type="caution">
    <text evidence="2">The sequence shown here is derived from an EMBL/GenBank/DDBJ whole genome shotgun (WGS) entry which is preliminary data.</text>
</comment>
<evidence type="ECO:0000256" key="1">
    <source>
        <dbReference type="SAM" id="MobiDB-lite"/>
    </source>
</evidence>
<sequence>MSDGGLDELIENGSKFIMQILQPLVYRIEFCLKFFDELLNLLLTWCAKHDLETCLSGSDQNMAQSKPSWPDQAAQADCLADLLDREAGDQTSLALSEHTPDTVSHKPSTRQAAQAGSLAEVFVR</sequence>
<name>A0AAV1WSD0_LUPLU</name>
<keyword evidence="3" id="KW-1185">Reference proteome</keyword>
<dbReference type="Proteomes" id="UP001497480">
    <property type="component" value="Unassembled WGS sequence"/>
</dbReference>
<gene>
    <name evidence="2" type="ORF">LLUT_LOCUS13405</name>
</gene>
<feature type="region of interest" description="Disordered" evidence="1">
    <location>
        <begin position="89"/>
        <end position="124"/>
    </location>
</feature>
<feature type="compositionally biased region" description="Polar residues" evidence="1">
    <location>
        <begin position="105"/>
        <end position="114"/>
    </location>
</feature>
<dbReference type="AlphaFoldDB" id="A0AAV1WSD0"/>